<sequence length="238" mass="24920">MLPVSFDFQDYADSMATPITGTRILPAAPVASSSVLQALAGIVTPHLSDNLARREGVAGLHRYNRSGKLVGTALTVKTRPGDNLMIYKAMMMVQPGHVLVIDAGGDLSNAVLGEIMKRYLQVHGCAGVVVDGAIRDVGAFEADSFPCYARGHSHRGPYKDGPGEVNVPVSIGGQVIQPGDLLVGDEDGLVSFPAEEAEALIAAARAHADKEARIMEEIAGGSKTQSWMQAAFAAKGLA</sequence>
<feature type="binding site" evidence="5">
    <location>
        <position position="135"/>
    </location>
    <ligand>
        <name>substrate</name>
    </ligand>
</feature>
<keyword evidence="6" id="KW-0456">Lyase</keyword>
<dbReference type="InterPro" id="IPR005493">
    <property type="entry name" value="RraA/RraA-like"/>
</dbReference>
<keyword evidence="5" id="KW-0479">Metal-binding</keyword>
<gene>
    <name evidence="6" type="primary">menG2_2</name>
    <name evidence="6" type="ORF">SAMEA3906487_02329</name>
</gene>
<evidence type="ECO:0000313" key="6">
    <source>
        <dbReference type="EMBL" id="SAI70654.1"/>
    </source>
</evidence>
<evidence type="ECO:0000313" key="7">
    <source>
        <dbReference type="Proteomes" id="UP000076825"/>
    </source>
</evidence>
<dbReference type="PATRIC" id="fig|123899.6.peg.2316"/>
<dbReference type="eggNOG" id="COG0684">
    <property type="taxonomic scope" value="Bacteria"/>
</dbReference>
<dbReference type="PANTHER" id="PTHR33254:SF4">
    <property type="entry name" value="4-HYDROXY-4-METHYL-2-OXOGLUTARATE ALDOLASE 3-RELATED"/>
    <property type="match status" value="1"/>
</dbReference>
<dbReference type="EMBL" id="LT546645">
    <property type="protein sequence ID" value="SAI70654.1"/>
    <property type="molecule type" value="Genomic_DNA"/>
</dbReference>
<dbReference type="GO" id="GO:0032259">
    <property type="term" value="P:methylation"/>
    <property type="evidence" value="ECO:0007669"/>
    <property type="project" value="UniProtKB-KW"/>
</dbReference>
<dbReference type="KEGG" id="btrm:SAMEA390648702329"/>
<keyword evidence="5" id="KW-0460">Magnesium</keyword>
<dbReference type="CDD" id="cd16841">
    <property type="entry name" value="RraA_family"/>
    <property type="match status" value="1"/>
</dbReference>
<dbReference type="NCBIfam" id="NF004850">
    <property type="entry name" value="PRK06201.1"/>
    <property type="match status" value="1"/>
</dbReference>
<dbReference type="AlphaFoldDB" id="A0A157NIC2"/>
<dbReference type="GO" id="GO:0046872">
    <property type="term" value="F:metal ion binding"/>
    <property type="evidence" value="ECO:0007669"/>
    <property type="project" value="UniProtKB-KW"/>
</dbReference>
<name>A0A157NIC2_9BORD</name>
<dbReference type="STRING" id="123899.SAMEA3906487_02329"/>
<organism evidence="6 7">
    <name type="scientific">Bordetella trematum</name>
    <dbReference type="NCBI Taxonomy" id="123899"/>
    <lineage>
        <taxon>Bacteria</taxon>
        <taxon>Pseudomonadati</taxon>
        <taxon>Pseudomonadota</taxon>
        <taxon>Betaproteobacteria</taxon>
        <taxon>Burkholderiales</taxon>
        <taxon>Alcaligenaceae</taxon>
        <taxon>Bordetella</taxon>
    </lineage>
</organism>
<keyword evidence="7" id="KW-1185">Reference proteome</keyword>
<reference evidence="6 7" key="1">
    <citation type="submission" date="2016-04" db="EMBL/GenBank/DDBJ databases">
        <authorList>
            <consortium name="Pathogen Informatics"/>
        </authorList>
    </citation>
    <scope>NUCLEOTIDE SEQUENCE [LARGE SCALE GENOMIC DNA]</scope>
    <source>
        <strain evidence="6 7">H044680328</strain>
    </source>
</reference>
<evidence type="ECO:0000256" key="3">
    <source>
        <dbReference type="ARBA" id="ARBA00029596"/>
    </source>
</evidence>
<evidence type="ECO:0000256" key="4">
    <source>
        <dbReference type="ARBA" id="ARBA00030169"/>
    </source>
</evidence>
<dbReference type="PANTHER" id="PTHR33254">
    <property type="entry name" value="4-HYDROXY-4-METHYL-2-OXOGLUTARATE ALDOLASE 3-RELATED"/>
    <property type="match status" value="1"/>
</dbReference>
<accession>A0A157NIC2</accession>
<dbReference type="Pfam" id="PF03737">
    <property type="entry name" value="RraA-like"/>
    <property type="match status" value="1"/>
</dbReference>
<evidence type="ECO:0000256" key="2">
    <source>
        <dbReference type="ARBA" id="ARBA00016549"/>
    </source>
</evidence>
<dbReference type="InterPro" id="IPR036704">
    <property type="entry name" value="RraA/RraA-like_sf"/>
</dbReference>
<feature type="binding site" evidence="5">
    <location>
        <position position="136"/>
    </location>
    <ligand>
        <name>Mg(2+)</name>
        <dbReference type="ChEBI" id="CHEBI:18420"/>
    </ligand>
</feature>
<evidence type="ECO:0000256" key="5">
    <source>
        <dbReference type="PIRSR" id="PIRSR605493-1"/>
    </source>
</evidence>
<dbReference type="Gene3D" id="3.50.30.40">
    <property type="entry name" value="Ribonuclease E inhibitor RraA/RraA-like"/>
    <property type="match status" value="1"/>
</dbReference>
<dbReference type="GO" id="GO:0008168">
    <property type="term" value="F:methyltransferase activity"/>
    <property type="evidence" value="ECO:0007669"/>
    <property type="project" value="UniProtKB-KW"/>
</dbReference>
<evidence type="ECO:0000256" key="1">
    <source>
        <dbReference type="ARBA" id="ARBA00001968"/>
    </source>
</evidence>
<comment type="cofactor">
    <cofactor evidence="5">
        <name>Mg(2+)</name>
        <dbReference type="ChEBI" id="CHEBI:18420"/>
    </cofactor>
</comment>
<dbReference type="GO" id="GO:0016829">
    <property type="term" value="F:lyase activity"/>
    <property type="evidence" value="ECO:0007669"/>
    <property type="project" value="UniProtKB-KW"/>
</dbReference>
<proteinExistence type="predicted"/>
<feature type="binding site" evidence="5">
    <location>
        <begin position="113"/>
        <end position="116"/>
    </location>
    <ligand>
        <name>substrate</name>
    </ligand>
</feature>
<comment type="cofactor">
    <cofactor evidence="1">
        <name>a divalent metal cation</name>
        <dbReference type="ChEBI" id="CHEBI:60240"/>
    </cofactor>
</comment>
<dbReference type="SUPFAM" id="SSF89562">
    <property type="entry name" value="RraA-like"/>
    <property type="match status" value="1"/>
</dbReference>
<protein>
    <recommendedName>
        <fullName evidence="2">Putative 4-hydroxy-4-methyl-2-oxoglutarate aldolase</fullName>
    </recommendedName>
    <alternativeName>
        <fullName evidence="3">Regulator of ribonuclease activity homolog</fullName>
    </alternativeName>
    <alternativeName>
        <fullName evidence="4">RraA-like protein</fullName>
    </alternativeName>
</protein>
<dbReference type="Proteomes" id="UP000076825">
    <property type="component" value="Chromosome 1"/>
</dbReference>
<keyword evidence="6" id="KW-0808">Transferase</keyword>
<keyword evidence="6" id="KW-0489">Methyltransferase</keyword>